<proteinExistence type="predicted"/>
<dbReference type="Proteomes" id="UP000798662">
    <property type="component" value="Chromosome 3"/>
</dbReference>
<evidence type="ECO:0000313" key="1">
    <source>
        <dbReference type="EMBL" id="KAK1868547.1"/>
    </source>
</evidence>
<reference evidence="1" key="1">
    <citation type="submission" date="2019-11" db="EMBL/GenBank/DDBJ databases">
        <title>Nori genome reveals adaptations in red seaweeds to the harsh intertidal environment.</title>
        <authorList>
            <person name="Wang D."/>
            <person name="Mao Y."/>
        </authorList>
    </citation>
    <scope>NUCLEOTIDE SEQUENCE</scope>
    <source>
        <tissue evidence="1">Gametophyte</tissue>
    </source>
</reference>
<accession>A0ACC3CEE3</accession>
<comment type="caution">
    <text evidence="1">The sequence shown here is derived from an EMBL/GenBank/DDBJ whole genome shotgun (WGS) entry which is preliminary data.</text>
</comment>
<sequence>MSRARATSCYVVVAAVLDAGADGGLPRNDGVTPLIVAAQEGHGGVVRLLLQAGVEASVTAANGDSAVEAAVRNGLSNICEAPLGYPPLAAAAAAAAPRGLSLASGRALLFQAAGALSPGCVSALVAGGADPNYKGKGNTTPLMYASQEGRADNVATLLAGGADLNASDDEGTTPLLYASRKSADEAVVTAILAAGAGVDAHEDDGRTPLFEAACHGVLAIARALLAAGADVHRTCTPSKAVPLHLAAQEEAVEMVALLLEAGALVDVADATDETPIFFAARKDHPAVVDALVAAGAAVDAHNAVGGTATPLQPPQLGRCGRCSLRAPMWHARL</sequence>
<evidence type="ECO:0000313" key="2">
    <source>
        <dbReference type="Proteomes" id="UP000798662"/>
    </source>
</evidence>
<name>A0ACC3CEE3_PYRYE</name>
<protein>
    <submittedName>
        <fullName evidence="1">Uncharacterized protein</fullName>
    </submittedName>
</protein>
<dbReference type="EMBL" id="CM020620">
    <property type="protein sequence ID" value="KAK1868547.1"/>
    <property type="molecule type" value="Genomic_DNA"/>
</dbReference>
<gene>
    <name evidence="1" type="ORF">I4F81_011032</name>
</gene>
<organism evidence="1 2">
    <name type="scientific">Pyropia yezoensis</name>
    <name type="common">Susabi-nori</name>
    <name type="synonym">Porphyra yezoensis</name>
    <dbReference type="NCBI Taxonomy" id="2788"/>
    <lineage>
        <taxon>Eukaryota</taxon>
        <taxon>Rhodophyta</taxon>
        <taxon>Bangiophyceae</taxon>
        <taxon>Bangiales</taxon>
        <taxon>Bangiaceae</taxon>
        <taxon>Pyropia</taxon>
    </lineage>
</organism>
<keyword evidence="2" id="KW-1185">Reference proteome</keyword>